<dbReference type="GO" id="GO:0016301">
    <property type="term" value="F:kinase activity"/>
    <property type="evidence" value="ECO:0007669"/>
    <property type="project" value="InterPro"/>
</dbReference>
<dbReference type="PROSITE" id="PS51459">
    <property type="entry name" value="FIDO"/>
    <property type="match status" value="1"/>
</dbReference>
<dbReference type="Gene3D" id="1.20.120.1870">
    <property type="entry name" value="Fic/DOC protein, Fido domain"/>
    <property type="match status" value="1"/>
</dbReference>
<name>A0A838CK34_9CORY</name>
<evidence type="ECO:0000313" key="3">
    <source>
        <dbReference type="Proteomes" id="UP000581408"/>
    </source>
</evidence>
<feature type="domain" description="Fido" evidence="1">
    <location>
        <begin position="6"/>
        <end position="122"/>
    </location>
</feature>
<dbReference type="PANTHER" id="PTHR39426">
    <property type="entry name" value="HOMOLOGY TO DEATH-ON-CURING PROTEIN OF PHAGE P1"/>
    <property type="match status" value="1"/>
</dbReference>
<dbReference type="NCBIfam" id="TIGR01550">
    <property type="entry name" value="DOC_P1"/>
    <property type="match status" value="1"/>
</dbReference>
<dbReference type="RefSeq" id="WP_181194638.1">
    <property type="nucleotide sequence ID" value="NZ_JABFEE010000005.1"/>
</dbReference>
<dbReference type="AlphaFoldDB" id="A0A838CK34"/>
<protein>
    <submittedName>
        <fullName evidence="2">Type II toxin-antitoxin system death-on-curing family toxin</fullName>
    </submittedName>
</protein>
<organism evidence="2 3">
    <name type="scientific">Corynebacterium wankanglinii</name>
    <dbReference type="NCBI Taxonomy" id="2735136"/>
    <lineage>
        <taxon>Bacteria</taxon>
        <taxon>Bacillati</taxon>
        <taxon>Actinomycetota</taxon>
        <taxon>Actinomycetes</taxon>
        <taxon>Mycobacteriales</taxon>
        <taxon>Corynebacteriaceae</taxon>
        <taxon>Corynebacterium</taxon>
    </lineage>
</organism>
<dbReference type="Proteomes" id="UP000581408">
    <property type="component" value="Unassembled WGS sequence"/>
</dbReference>
<dbReference type="PANTHER" id="PTHR39426:SF1">
    <property type="entry name" value="HOMOLOGY TO DEATH-ON-CURING PROTEIN OF PHAGE P1"/>
    <property type="match status" value="1"/>
</dbReference>
<reference evidence="2 3" key="1">
    <citation type="submission" date="2020-05" db="EMBL/GenBank/DDBJ databases">
        <title>Descriptions of Corynebacterium xxxx sp. nov., Corynebacterium yyyy sp. nov. and Corynebacterium zzzz sp. nov.</title>
        <authorList>
            <person name="Zhang G."/>
        </authorList>
    </citation>
    <scope>NUCLEOTIDE SEQUENCE [LARGE SCALE GENOMIC DNA]</scope>
    <source>
        <strain evidence="3">zg-915</strain>
    </source>
</reference>
<dbReference type="InterPro" id="IPR053737">
    <property type="entry name" value="Type_II_TA_Toxin"/>
</dbReference>
<dbReference type="EMBL" id="JABFEE010000005">
    <property type="protein sequence ID" value="MBA1835242.1"/>
    <property type="molecule type" value="Genomic_DNA"/>
</dbReference>
<sequence>MNYFCLPPEEVIGLNRGLIANDFNVLDRGKLEGALAAPVQTFGGQYLIPSVTGRAAELLVALVKAHAFADGNKRTAWVCAVSYLNLEGFDLGEIDAEEVACFVEGVALDVHDRDSAAAWFSDRLR</sequence>
<proteinExistence type="predicted"/>
<dbReference type="InterPro" id="IPR036597">
    <property type="entry name" value="Fido-like_dom_sf"/>
</dbReference>
<evidence type="ECO:0000313" key="2">
    <source>
        <dbReference type="EMBL" id="MBA1835242.1"/>
    </source>
</evidence>
<dbReference type="SUPFAM" id="SSF140931">
    <property type="entry name" value="Fic-like"/>
    <property type="match status" value="1"/>
</dbReference>
<evidence type="ECO:0000259" key="1">
    <source>
        <dbReference type="PROSITE" id="PS51459"/>
    </source>
</evidence>
<dbReference type="InterPro" id="IPR003812">
    <property type="entry name" value="Fido"/>
</dbReference>
<gene>
    <name evidence="2" type="ORF">HMC16_05830</name>
</gene>
<accession>A0A838CK34</accession>
<comment type="caution">
    <text evidence="2">The sequence shown here is derived from an EMBL/GenBank/DDBJ whole genome shotgun (WGS) entry which is preliminary data.</text>
</comment>
<dbReference type="InterPro" id="IPR006440">
    <property type="entry name" value="Doc"/>
</dbReference>
<dbReference type="Pfam" id="PF02661">
    <property type="entry name" value="Fic"/>
    <property type="match status" value="1"/>
</dbReference>